<dbReference type="AlphaFoldDB" id="A0A9D2ATV7"/>
<organism evidence="2 3">
    <name type="scientific">Candidatus Borkfalkia faecavium</name>
    <dbReference type="NCBI Taxonomy" id="2838508"/>
    <lineage>
        <taxon>Bacteria</taxon>
        <taxon>Bacillati</taxon>
        <taxon>Bacillota</taxon>
        <taxon>Clostridia</taxon>
        <taxon>Christensenellales</taxon>
        <taxon>Christensenellaceae</taxon>
        <taxon>Candidatus Borkfalkia</taxon>
    </lineage>
</organism>
<dbReference type="Proteomes" id="UP000886847">
    <property type="component" value="Unassembled WGS sequence"/>
</dbReference>
<reference evidence="2" key="1">
    <citation type="journal article" date="2021" name="PeerJ">
        <title>Extensive microbial diversity within the chicken gut microbiome revealed by metagenomics and culture.</title>
        <authorList>
            <person name="Gilroy R."/>
            <person name="Ravi A."/>
            <person name="Getino M."/>
            <person name="Pursley I."/>
            <person name="Horton D.L."/>
            <person name="Alikhan N.F."/>
            <person name="Baker D."/>
            <person name="Gharbi K."/>
            <person name="Hall N."/>
            <person name="Watson M."/>
            <person name="Adriaenssens E.M."/>
            <person name="Foster-Nyarko E."/>
            <person name="Jarju S."/>
            <person name="Secka A."/>
            <person name="Antonio M."/>
            <person name="Oren A."/>
            <person name="Chaudhuri R.R."/>
            <person name="La Ragione R."/>
            <person name="Hildebrand F."/>
            <person name="Pallen M.J."/>
        </authorList>
    </citation>
    <scope>NUCLEOTIDE SEQUENCE</scope>
    <source>
        <strain evidence="2">2189</strain>
    </source>
</reference>
<evidence type="ECO:0000313" key="2">
    <source>
        <dbReference type="EMBL" id="HIX49733.1"/>
    </source>
</evidence>
<keyword evidence="1" id="KW-0472">Membrane</keyword>
<protein>
    <submittedName>
        <fullName evidence="2">Pro-sigmaK processing inhibitor BofA family protein</fullName>
    </submittedName>
</protein>
<dbReference type="EMBL" id="DXEW01000003">
    <property type="protein sequence ID" value="HIX49733.1"/>
    <property type="molecule type" value="Genomic_DNA"/>
</dbReference>
<accession>A0A9D2ATV7</accession>
<keyword evidence="1" id="KW-0812">Transmembrane</keyword>
<keyword evidence="1" id="KW-1133">Transmembrane helix</keyword>
<feature type="transmembrane region" description="Helical" evidence="1">
    <location>
        <begin position="59"/>
        <end position="84"/>
    </location>
</feature>
<dbReference type="Pfam" id="PF07441">
    <property type="entry name" value="BofA"/>
    <property type="match status" value="1"/>
</dbReference>
<gene>
    <name evidence="2" type="ORF">H9851_00415</name>
</gene>
<name>A0A9D2ATV7_9FIRM</name>
<proteinExistence type="predicted"/>
<reference evidence="2" key="2">
    <citation type="submission" date="2021-04" db="EMBL/GenBank/DDBJ databases">
        <authorList>
            <person name="Gilroy R."/>
        </authorList>
    </citation>
    <scope>NUCLEOTIDE SEQUENCE</scope>
    <source>
        <strain evidence="2">2189</strain>
    </source>
</reference>
<feature type="transmembrane region" description="Helical" evidence="1">
    <location>
        <begin position="32"/>
        <end position="53"/>
    </location>
</feature>
<feature type="transmembrane region" description="Helical" evidence="1">
    <location>
        <begin position="6"/>
        <end position="25"/>
    </location>
</feature>
<dbReference type="InterPro" id="IPR010001">
    <property type="entry name" value="BofA"/>
</dbReference>
<evidence type="ECO:0000313" key="3">
    <source>
        <dbReference type="Proteomes" id="UP000886847"/>
    </source>
</evidence>
<sequence>MPELLQYILIGVVAVVLLALVLKLLKCSIKTILKFVINAVVGIAVIFLLNLIPGVAIPLTWWTGLISGLFGIPGVIVLLVIFLII</sequence>
<comment type="caution">
    <text evidence="2">The sequence shown here is derived from an EMBL/GenBank/DDBJ whole genome shotgun (WGS) entry which is preliminary data.</text>
</comment>
<evidence type="ECO:0000256" key="1">
    <source>
        <dbReference type="SAM" id="Phobius"/>
    </source>
</evidence>